<reference evidence="5" key="1">
    <citation type="submission" date="2015-05" db="EMBL/GenBank/DDBJ databases">
        <authorList>
            <person name="Fogelqvist Johan"/>
        </authorList>
    </citation>
    <scope>NUCLEOTIDE SEQUENCE [LARGE SCALE GENOMIC DNA]</scope>
</reference>
<evidence type="ECO:0000256" key="2">
    <source>
        <dbReference type="SAM" id="MobiDB-lite"/>
    </source>
</evidence>
<proteinExistence type="predicted"/>
<dbReference type="PROSITE" id="PS51228">
    <property type="entry name" value="ACB_2"/>
    <property type="match status" value="1"/>
</dbReference>
<dbReference type="Pfam" id="PF25871">
    <property type="entry name" value="HTH_76"/>
    <property type="match status" value="1"/>
</dbReference>
<sequence>MSQAEPELAGAERIRAIDDADGMFKAFDTYPWTKDKNFLSGLSAILGDPNTSNPRGEPAELALHARIFYYAQRVGVRIDFAQYKTWLADHPEHTPPDVLPEEYAHQIAIASHSPADAAKGDAPAGSAAEPSGVPAWQSSAPKADLYVDKSQPTAAPAAQPESADQPAYPMGFAEMLQRIQQGLPIPGIVEIPDTVVRDPTGASRPPPSDRLRLYGLYKQAMEGDVDGVMERPAAGAGLSGDELQREKDKWDAWNAQSGLGKTEAKRRYIEALVETMHRYATTPDAKELVAELEFVWNQIKNNSPSASSSKGSDQFVGRRFTQPTSGTEGPLRVLS</sequence>
<dbReference type="GO" id="GO:0000062">
    <property type="term" value="F:fatty-acyl-CoA binding"/>
    <property type="evidence" value="ECO:0007669"/>
    <property type="project" value="InterPro"/>
</dbReference>
<dbReference type="Gene3D" id="1.20.80.10">
    <property type="match status" value="1"/>
</dbReference>
<dbReference type="GO" id="GO:0006631">
    <property type="term" value="P:fatty acid metabolic process"/>
    <property type="evidence" value="ECO:0007669"/>
    <property type="project" value="TreeGrafter"/>
</dbReference>
<protein>
    <recommendedName>
        <fullName evidence="3">ACB domain-containing protein</fullName>
    </recommendedName>
</protein>
<dbReference type="PANTHER" id="PTHR23310">
    <property type="entry name" value="ACYL-COA-BINDING PROTEIN, ACBP"/>
    <property type="match status" value="1"/>
</dbReference>
<evidence type="ECO:0000313" key="4">
    <source>
        <dbReference type="EMBL" id="CRK44811.1"/>
    </source>
</evidence>
<accession>A0A0G4NE17</accession>
<keyword evidence="1" id="KW-0446">Lipid-binding</keyword>
<dbReference type="AlphaFoldDB" id="A0A0G4NE17"/>
<feature type="non-terminal residue" evidence="4">
    <location>
        <position position="335"/>
    </location>
</feature>
<dbReference type="InterPro" id="IPR014352">
    <property type="entry name" value="FERM/acyl-CoA-bd_prot_sf"/>
</dbReference>
<organism evidence="4 5">
    <name type="scientific">Verticillium longisporum</name>
    <name type="common">Verticillium dahliae var. longisporum</name>
    <dbReference type="NCBI Taxonomy" id="100787"/>
    <lineage>
        <taxon>Eukaryota</taxon>
        <taxon>Fungi</taxon>
        <taxon>Dikarya</taxon>
        <taxon>Ascomycota</taxon>
        <taxon>Pezizomycotina</taxon>
        <taxon>Sordariomycetes</taxon>
        <taxon>Hypocreomycetidae</taxon>
        <taxon>Glomerellales</taxon>
        <taxon>Plectosphaerellaceae</taxon>
        <taxon>Verticillium</taxon>
    </lineage>
</organism>
<dbReference type="Proteomes" id="UP000045706">
    <property type="component" value="Unassembled WGS sequence"/>
</dbReference>
<name>A0A0G4NE17_VERLO</name>
<dbReference type="SUPFAM" id="SSF47027">
    <property type="entry name" value="Acyl-CoA binding protein"/>
    <property type="match status" value="1"/>
</dbReference>
<feature type="region of interest" description="Disordered" evidence="2">
    <location>
        <begin position="300"/>
        <end position="335"/>
    </location>
</feature>
<dbReference type="InterPro" id="IPR035984">
    <property type="entry name" value="Acyl-CoA-binding_sf"/>
</dbReference>
<evidence type="ECO:0000259" key="3">
    <source>
        <dbReference type="PROSITE" id="PS51228"/>
    </source>
</evidence>
<dbReference type="EMBL" id="CVQI01034307">
    <property type="protein sequence ID" value="CRK44811.1"/>
    <property type="molecule type" value="Genomic_DNA"/>
</dbReference>
<feature type="compositionally biased region" description="Low complexity" evidence="2">
    <location>
        <begin position="113"/>
        <end position="128"/>
    </location>
</feature>
<dbReference type="Pfam" id="PF00887">
    <property type="entry name" value="ACBP"/>
    <property type="match status" value="1"/>
</dbReference>
<gene>
    <name evidence="4" type="ORF">BN1723_016395</name>
</gene>
<evidence type="ECO:0000313" key="5">
    <source>
        <dbReference type="Proteomes" id="UP000045706"/>
    </source>
</evidence>
<feature type="compositionally biased region" description="Low complexity" evidence="2">
    <location>
        <begin position="303"/>
        <end position="312"/>
    </location>
</feature>
<evidence type="ECO:0000256" key="1">
    <source>
        <dbReference type="ARBA" id="ARBA00023121"/>
    </source>
</evidence>
<feature type="domain" description="ACB" evidence="3">
    <location>
        <begin position="190"/>
        <end position="281"/>
    </location>
</feature>
<dbReference type="InterPro" id="IPR058841">
    <property type="entry name" value="HTH_76"/>
</dbReference>
<dbReference type="PANTHER" id="PTHR23310:SF133">
    <property type="entry name" value="COA BINDING PROTEIN, PUTATIVE (AFU_ORTHOLOGUE AFUA_1G12300)-RELATED"/>
    <property type="match status" value="1"/>
</dbReference>
<feature type="region of interest" description="Disordered" evidence="2">
    <location>
        <begin position="113"/>
        <end position="138"/>
    </location>
</feature>
<dbReference type="InterPro" id="IPR000582">
    <property type="entry name" value="Acyl-CoA-binding_protein"/>
</dbReference>